<dbReference type="AlphaFoldDB" id="A0ABD3GQ03"/>
<reference evidence="1 2" key="1">
    <citation type="submission" date="2024-09" db="EMBL/GenBank/DDBJ databases">
        <title>Chromosome-scale assembly of Riccia sorocarpa.</title>
        <authorList>
            <person name="Paukszto L."/>
        </authorList>
    </citation>
    <scope>NUCLEOTIDE SEQUENCE [LARGE SCALE GENOMIC DNA]</scope>
    <source>
        <strain evidence="1">LP-2024</strain>
        <tissue evidence="1">Aerial parts of the thallus</tissue>
    </source>
</reference>
<dbReference type="Proteomes" id="UP001633002">
    <property type="component" value="Unassembled WGS sequence"/>
</dbReference>
<comment type="caution">
    <text evidence="1">The sequence shown here is derived from an EMBL/GenBank/DDBJ whole genome shotgun (WGS) entry which is preliminary data.</text>
</comment>
<organism evidence="1 2">
    <name type="scientific">Riccia sorocarpa</name>
    <dbReference type="NCBI Taxonomy" id="122646"/>
    <lineage>
        <taxon>Eukaryota</taxon>
        <taxon>Viridiplantae</taxon>
        <taxon>Streptophyta</taxon>
        <taxon>Embryophyta</taxon>
        <taxon>Marchantiophyta</taxon>
        <taxon>Marchantiopsida</taxon>
        <taxon>Marchantiidae</taxon>
        <taxon>Marchantiales</taxon>
        <taxon>Ricciaceae</taxon>
        <taxon>Riccia</taxon>
    </lineage>
</organism>
<proteinExistence type="predicted"/>
<evidence type="ECO:0000313" key="1">
    <source>
        <dbReference type="EMBL" id="KAL3681302.1"/>
    </source>
</evidence>
<name>A0ABD3GQ03_9MARC</name>
<sequence>MLLASWKIRSEEGIGPNDAILEHVAGYNKVKTNSRNMEATFTSHYARLFYGKCLLQRWEDDDGRMPMERSLALVHMHLSSHLSSNTECSPLHADGVVVVSSLKMAKDI</sequence>
<keyword evidence="2" id="KW-1185">Reference proteome</keyword>
<dbReference type="EMBL" id="JBJQOH010000007">
    <property type="protein sequence ID" value="KAL3681302.1"/>
    <property type="molecule type" value="Genomic_DNA"/>
</dbReference>
<gene>
    <name evidence="1" type="ORF">R1sor_024258</name>
</gene>
<protein>
    <submittedName>
        <fullName evidence="1">Uncharacterized protein</fullName>
    </submittedName>
</protein>
<evidence type="ECO:0000313" key="2">
    <source>
        <dbReference type="Proteomes" id="UP001633002"/>
    </source>
</evidence>
<accession>A0ABD3GQ03</accession>